<evidence type="ECO:0000256" key="1">
    <source>
        <dbReference type="SAM" id="MobiDB-lite"/>
    </source>
</evidence>
<proteinExistence type="predicted"/>
<evidence type="ECO:0008006" key="4">
    <source>
        <dbReference type="Google" id="ProtNLM"/>
    </source>
</evidence>
<comment type="caution">
    <text evidence="2">The sequence shown here is derived from an EMBL/GenBank/DDBJ whole genome shotgun (WGS) entry which is preliminary data.</text>
</comment>
<sequence>MLTLLLQHPEKEIYGYRVMDALEYSSGKTYRILARLTGANWLIRHDPGVDGVSGKPRVTYSIAPSARTTIKAALADARERERRGSRFRAHGPRLPPSIE</sequence>
<accession>A0ABV5XB58</accession>
<reference evidence="2 3" key="1">
    <citation type="submission" date="2024-09" db="EMBL/GenBank/DDBJ databases">
        <authorList>
            <person name="Sun Q."/>
            <person name="Mori K."/>
        </authorList>
    </citation>
    <scope>NUCLEOTIDE SEQUENCE [LARGE SCALE GENOMIC DNA]</scope>
    <source>
        <strain evidence="2 3">JCM 11411</strain>
    </source>
</reference>
<protein>
    <recommendedName>
        <fullName evidence="4">PadR family transcriptional regulator</fullName>
    </recommendedName>
</protein>
<feature type="region of interest" description="Disordered" evidence="1">
    <location>
        <begin position="78"/>
        <end position="99"/>
    </location>
</feature>
<dbReference type="EMBL" id="JBHMAS010000017">
    <property type="protein sequence ID" value="MFB9779695.1"/>
    <property type="molecule type" value="Genomic_DNA"/>
</dbReference>
<name>A0ABV5XB58_9NOCA</name>
<organism evidence="2 3">
    <name type="scientific">Rhodococcus baikonurensis</name>
    <dbReference type="NCBI Taxonomy" id="172041"/>
    <lineage>
        <taxon>Bacteria</taxon>
        <taxon>Bacillati</taxon>
        <taxon>Actinomycetota</taxon>
        <taxon>Actinomycetes</taxon>
        <taxon>Mycobacteriales</taxon>
        <taxon>Nocardiaceae</taxon>
        <taxon>Rhodococcus</taxon>
        <taxon>Rhodococcus erythropolis group</taxon>
    </lineage>
</organism>
<evidence type="ECO:0000313" key="2">
    <source>
        <dbReference type="EMBL" id="MFB9779695.1"/>
    </source>
</evidence>
<gene>
    <name evidence="2" type="ORF">ACFFQ6_08390</name>
</gene>
<evidence type="ECO:0000313" key="3">
    <source>
        <dbReference type="Proteomes" id="UP001589587"/>
    </source>
</evidence>
<keyword evidence="3" id="KW-1185">Reference proteome</keyword>
<dbReference type="RefSeq" id="WP_218748332.1">
    <property type="nucleotide sequence ID" value="NZ_JBHMAS010000017.1"/>
</dbReference>
<dbReference type="Proteomes" id="UP001589587">
    <property type="component" value="Unassembled WGS sequence"/>
</dbReference>